<evidence type="ECO:0000256" key="8">
    <source>
        <dbReference type="PROSITE-ProRule" id="PRU00169"/>
    </source>
</evidence>
<dbReference type="Pfam" id="PF00072">
    <property type="entry name" value="Response_reg"/>
    <property type="match status" value="1"/>
</dbReference>
<dbReference type="PROSITE" id="PS00676">
    <property type="entry name" value="SIGMA54_INTERACT_2"/>
    <property type="match status" value="1"/>
</dbReference>
<organism evidence="11 12">
    <name type="scientific">Lutispora thermophila DSM 19022</name>
    <dbReference type="NCBI Taxonomy" id="1122184"/>
    <lineage>
        <taxon>Bacteria</taxon>
        <taxon>Bacillati</taxon>
        <taxon>Bacillota</taxon>
        <taxon>Clostridia</taxon>
        <taxon>Lutisporales</taxon>
        <taxon>Lutisporaceae</taxon>
        <taxon>Lutispora</taxon>
    </lineage>
</organism>
<dbReference type="InterPro" id="IPR002078">
    <property type="entry name" value="Sigma_54_int"/>
</dbReference>
<dbReference type="OrthoDB" id="9803970at2"/>
<dbReference type="Gene3D" id="3.40.50.300">
    <property type="entry name" value="P-loop containing nucleotide triphosphate hydrolases"/>
    <property type="match status" value="1"/>
</dbReference>
<keyword evidence="8" id="KW-0597">Phosphoprotein</keyword>
<feature type="modified residue" description="4-aspartylphosphate" evidence="8">
    <location>
        <position position="55"/>
    </location>
</feature>
<dbReference type="InterPro" id="IPR058031">
    <property type="entry name" value="AAA_lid_NorR"/>
</dbReference>
<dbReference type="RefSeq" id="WP_073025978.1">
    <property type="nucleotide sequence ID" value="NZ_FQZS01000012.1"/>
</dbReference>
<evidence type="ECO:0000256" key="7">
    <source>
        <dbReference type="ARBA" id="ARBA00024867"/>
    </source>
</evidence>
<name>A0A1M6FDQ0_9FIRM</name>
<dbReference type="InterPro" id="IPR025943">
    <property type="entry name" value="Sigma_54_int_dom_ATP-bd_2"/>
</dbReference>
<dbReference type="GO" id="GO:0006355">
    <property type="term" value="P:regulation of DNA-templated transcription"/>
    <property type="evidence" value="ECO:0007669"/>
    <property type="project" value="InterPro"/>
</dbReference>
<proteinExistence type="predicted"/>
<gene>
    <name evidence="11" type="ORF">SAMN02745176_01906</name>
</gene>
<keyword evidence="3" id="KW-0067">ATP-binding</keyword>
<dbReference type="STRING" id="1122184.SAMN02745176_01906"/>
<evidence type="ECO:0000256" key="2">
    <source>
        <dbReference type="ARBA" id="ARBA00022741"/>
    </source>
</evidence>
<keyword evidence="2" id="KW-0547">Nucleotide-binding</keyword>
<dbReference type="PROSITE" id="PS00688">
    <property type="entry name" value="SIGMA54_INTERACT_3"/>
    <property type="match status" value="1"/>
</dbReference>
<dbReference type="PRINTS" id="PR01590">
    <property type="entry name" value="HTHFIS"/>
</dbReference>
<evidence type="ECO:0000256" key="1">
    <source>
        <dbReference type="ARBA" id="ARBA00018672"/>
    </source>
</evidence>
<evidence type="ECO:0000256" key="6">
    <source>
        <dbReference type="ARBA" id="ARBA00023163"/>
    </source>
</evidence>
<dbReference type="InterPro" id="IPR011006">
    <property type="entry name" value="CheY-like_superfamily"/>
</dbReference>
<comment type="function">
    <text evidence="7">May play the central regulatory role in sporulation. It may be an element of the effector pathway responsible for the activation of sporulation genes in response to nutritional stress. Spo0A may act in concert with spo0H (a sigma factor) to control the expression of some genes that are critical to the sporulation process.</text>
</comment>
<sequence>MTKQFKILIVDDEAEQREAIKIILESKGFMVGEASSGGEALDLLEGEFYPLVLCDYIMPGINGLEVLKRIKQLYGESIEVIIFTGYGDVESAVEAMKLGAFGYFIKGNNPDELLLEIEKAKKLLSLGKKHSLIAKKNEKRYLYRTKNQKMKEILSILEDVANTNANVLLLGESGVGKEVIAQKIHDMSDRAKMPFVAINCQYFSSNLLESELFGHEKGAFTGANEKRIGRFEEANGGTVFLDEIGEISNEIQVKFLRVLENRTIERLGSNKQIPVDFRLICATNRDLIKEVKNYNFREDLFYRINTITIEIPPLRKRREDIEDMIYFFMDMYKEELKKDIKEVDNNTLKFLLNYDYPGNIRELKNMIERLVVLSKNGILKMDNLGAISFPVKESNRSQKVAPYEKAKEEFEKEYFYSALKQHDFNVTKTADAIGISRRQLINKINEYNLRQEMDH</sequence>
<dbReference type="Pfam" id="PF25601">
    <property type="entry name" value="AAA_lid_14"/>
    <property type="match status" value="1"/>
</dbReference>
<dbReference type="AlphaFoldDB" id="A0A1M6FDQ0"/>
<dbReference type="PROSITE" id="PS50110">
    <property type="entry name" value="RESPONSE_REGULATORY"/>
    <property type="match status" value="1"/>
</dbReference>
<dbReference type="PANTHER" id="PTHR32071">
    <property type="entry name" value="TRANSCRIPTIONAL REGULATORY PROTEIN"/>
    <property type="match status" value="1"/>
</dbReference>
<dbReference type="SUPFAM" id="SSF52172">
    <property type="entry name" value="CheY-like"/>
    <property type="match status" value="1"/>
</dbReference>
<dbReference type="FunFam" id="3.40.50.300:FF:000006">
    <property type="entry name" value="DNA-binding transcriptional regulator NtrC"/>
    <property type="match status" value="1"/>
</dbReference>
<dbReference type="Gene3D" id="3.40.50.2300">
    <property type="match status" value="1"/>
</dbReference>
<reference evidence="11 12" key="1">
    <citation type="submission" date="2016-11" db="EMBL/GenBank/DDBJ databases">
        <authorList>
            <person name="Jaros S."/>
            <person name="Januszkiewicz K."/>
            <person name="Wedrychowicz H."/>
        </authorList>
    </citation>
    <scope>NUCLEOTIDE SEQUENCE [LARGE SCALE GENOMIC DNA]</scope>
    <source>
        <strain evidence="11 12">DSM 19022</strain>
    </source>
</reference>
<dbReference type="EMBL" id="FQZS01000012">
    <property type="protein sequence ID" value="SHI95759.1"/>
    <property type="molecule type" value="Genomic_DNA"/>
</dbReference>
<dbReference type="Pfam" id="PF02954">
    <property type="entry name" value="HTH_8"/>
    <property type="match status" value="1"/>
</dbReference>
<dbReference type="InterPro" id="IPR025944">
    <property type="entry name" value="Sigma_54_int_dom_CS"/>
</dbReference>
<dbReference type="Proteomes" id="UP000184442">
    <property type="component" value="Unassembled WGS sequence"/>
</dbReference>
<dbReference type="InterPro" id="IPR001789">
    <property type="entry name" value="Sig_transdc_resp-reg_receiver"/>
</dbReference>
<feature type="domain" description="Response regulatory" evidence="10">
    <location>
        <begin position="6"/>
        <end position="121"/>
    </location>
</feature>
<keyword evidence="4" id="KW-0805">Transcription regulation</keyword>
<dbReference type="InterPro" id="IPR027417">
    <property type="entry name" value="P-loop_NTPase"/>
</dbReference>
<dbReference type="InterPro" id="IPR009057">
    <property type="entry name" value="Homeodomain-like_sf"/>
</dbReference>
<dbReference type="GO" id="GO:0005524">
    <property type="term" value="F:ATP binding"/>
    <property type="evidence" value="ECO:0007669"/>
    <property type="project" value="UniProtKB-KW"/>
</dbReference>
<dbReference type="PROSITE" id="PS50045">
    <property type="entry name" value="SIGMA54_INTERACT_4"/>
    <property type="match status" value="1"/>
</dbReference>
<evidence type="ECO:0000259" key="10">
    <source>
        <dbReference type="PROSITE" id="PS50110"/>
    </source>
</evidence>
<dbReference type="CDD" id="cd00156">
    <property type="entry name" value="REC"/>
    <property type="match status" value="1"/>
</dbReference>
<dbReference type="SUPFAM" id="SSF46689">
    <property type="entry name" value="Homeodomain-like"/>
    <property type="match status" value="1"/>
</dbReference>
<evidence type="ECO:0000259" key="9">
    <source>
        <dbReference type="PROSITE" id="PS50045"/>
    </source>
</evidence>
<evidence type="ECO:0000313" key="11">
    <source>
        <dbReference type="EMBL" id="SHI95759.1"/>
    </source>
</evidence>
<evidence type="ECO:0000256" key="3">
    <source>
        <dbReference type="ARBA" id="ARBA00022840"/>
    </source>
</evidence>
<dbReference type="InterPro" id="IPR025662">
    <property type="entry name" value="Sigma_54_int_dom_ATP-bd_1"/>
</dbReference>
<dbReference type="GO" id="GO:0043565">
    <property type="term" value="F:sequence-specific DNA binding"/>
    <property type="evidence" value="ECO:0007669"/>
    <property type="project" value="InterPro"/>
</dbReference>
<evidence type="ECO:0000256" key="4">
    <source>
        <dbReference type="ARBA" id="ARBA00023015"/>
    </source>
</evidence>
<dbReference type="PROSITE" id="PS00675">
    <property type="entry name" value="SIGMA54_INTERACT_1"/>
    <property type="match status" value="1"/>
</dbReference>
<keyword evidence="5 11" id="KW-0238">DNA-binding</keyword>
<dbReference type="Gene3D" id="1.10.10.60">
    <property type="entry name" value="Homeodomain-like"/>
    <property type="match status" value="1"/>
</dbReference>
<dbReference type="SMART" id="SM00448">
    <property type="entry name" value="REC"/>
    <property type="match status" value="1"/>
</dbReference>
<accession>A0A1M6FDQ0</accession>
<evidence type="ECO:0000256" key="5">
    <source>
        <dbReference type="ARBA" id="ARBA00023125"/>
    </source>
</evidence>
<dbReference type="GO" id="GO:0000160">
    <property type="term" value="P:phosphorelay signal transduction system"/>
    <property type="evidence" value="ECO:0007669"/>
    <property type="project" value="InterPro"/>
</dbReference>
<dbReference type="InterPro" id="IPR002197">
    <property type="entry name" value="HTH_Fis"/>
</dbReference>
<dbReference type="CDD" id="cd00009">
    <property type="entry name" value="AAA"/>
    <property type="match status" value="1"/>
</dbReference>
<keyword evidence="6" id="KW-0804">Transcription</keyword>
<feature type="domain" description="Sigma-54 factor interaction" evidence="9">
    <location>
        <begin position="143"/>
        <end position="372"/>
    </location>
</feature>
<dbReference type="Gene3D" id="1.10.8.60">
    <property type="match status" value="1"/>
</dbReference>
<dbReference type="Pfam" id="PF00158">
    <property type="entry name" value="Sigma54_activat"/>
    <property type="match status" value="1"/>
</dbReference>
<keyword evidence="12" id="KW-1185">Reference proteome</keyword>
<protein>
    <recommendedName>
        <fullName evidence="1">Stage 0 sporulation protein A homolog</fullName>
    </recommendedName>
</protein>
<dbReference type="InterPro" id="IPR003593">
    <property type="entry name" value="AAA+_ATPase"/>
</dbReference>
<dbReference type="SUPFAM" id="SSF52540">
    <property type="entry name" value="P-loop containing nucleoside triphosphate hydrolases"/>
    <property type="match status" value="1"/>
</dbReference>
<evidence type="ECO:0000313" key="12">
    <source>
        <dbReference type="Proteomes" id="UP000184442"/>
    </source>
</evidence>
<dbReference type="SMART" id="SM00382">
    <property type="entry name" value="AAA"/>
    <property type="match status" value="1"/>
</dbReference>